<evidence type="ECO:0000259" key="1">
    <source>
        <dbReference type="Pfam" id="PF13883"/>
    </source>
</evidence>
<dbReference type="STRING" id="561184.SAMN05216376_114110"/>
<dbReference type="RefSeq" id="WP_043141185.1">
    <property type="nucleotide sequence ID" value="NZ_JSUQ01000008.1"/>
</dbReference>
<dbReference type="AlphaFoldDB" id="A0A0B3RYW8"/>
<feature type="domain" description="CREG-like beta-barrel" evidence="1">
    <location>
        <begin position="16"/>
        <end position="158"/>
    </location>
</feature>
<dbReference type="Pfam" id="PF13883">
    <property type="entry name" value="CREG_beta-barrel"/>
    <property type="match status" value="1"/>
</dbReference>
<dbReference type="GO" id="GO:0005737">
    <property type="term" value="C:cytoplasm"/>
    <property type="evidence" value="ECO:0007669"/>
    <property type="project" value="UniProtKB-ARBA"/>
</dbReference>
<dbReference type="SUPFAM" id="SSF50475">
    <property type="entry name" value="FMN-binding split barrel"/>
    <property type="match status" value="1"/>
</dbReference>
<organism evidence="2 3">
    <name type="scientific">Mameliella alba</name>
    <dbReference type="NCBI Taxonomy" id="561184"/>
    <lineage>
        <taxon>Bacteria</taxon>
        <taxon>Pseudomonadati</taxon>
        <taxon>Pseudomonadota</taxon>
        <taxon>Alphaproteobacteria</taxon>
        <taxon>Rhodobacterales</taxon>
        <taxon>Roseobacteraceae</taxon>
        <taxon>Mameliella</taxon>
    </lineage>
</organism>
<sequence>MTETNPFRTVDAEVRALARRLIEEASFAALAVTQPDTGTPSVTRIALTTDPDGAPLSLVSTLSAHTAALVANPACALLVGEPEDRGDPLTHPRLTLHVTAELVPRDAPGHAALRDHYLSQRPKAKLYIDFGDFHLLRFRVTDALMNGGFGKAYHLTASDLAPARSQRG</sequence>
<name>A0A0B3RYW8_9RHOB</name>
<comment type="caution">
    <text evidence="2">The sequence shown here is derived from an EMBL/GenBank/DDBJ whole genome shotgun (WGS) entry which is preliminary data.</text>
</comment>
<dbReference type="PATRIC" id="fig|1515334.3.peg.2343"/>
<protein>
    <submittedName>
        <fullName evidence="2">Putative heme iron utilization protein</fullName>
    </submittedName>
</protein>
<dbReference type="Proteomes" id="UP000030960">
    <property type="component" value="Unassembled WGS sequence"/>
</dbReference>
<dbReference type="InterPro" id="IPR012349">
    <property type="entry name" value="Split_barrel_FMN-bd"/>
</dbReference>
<evidence type="ECO:0000313" key="3">
    <source>
        <dbReference type="Proteomes" id="UP000030960"/>
    </source>
</evidence>
<dbReference type="OrthoDB" id="9814594at2"/>
<dbReference type="InterPro" id="IPR055343">
    <property type="entry name" value="CREG_beta-barrel"/>
</dbReference>
<dbReference type="InterPro" id="IPR014419">
    <property type="entry name" value="HutZ"/>
</dbReference>
<dbReference type="PIRSF" id="PIRSF004633">
    <property type="entry name" value="UCP_PLP_oxd"/>
    <property type="match status" value="1"/>
</dbReference>
<accession>A0A0B3RYW8</accession>
<dbReference type="EMBL" id="JSUQ01000008">
    <property type="protein sequence ID" value="KHQ53297.1"/>
    <property type="molecule type" value="Genomic_DNA"/>
</dbReference>
<reference evidence="2 3" key="1">
    <citation type="submission" date="2014-10" db="EMBL/GenBank/DDBJ databases">
        <title>Genome sequence of Ponticoccus sp. strain UMTAT08 isolated from clonal culture of toxic dinoflagellate Alexandrium tamiyavanichii.</title>
        <authorList>
            <person name="Gan H.Y."/>
            <person name="Muhd D.-D."/>
            <person name="Mohd Noor M.E."/>
            <person name="Yeong Y.S."/>
            <person name="Usup G."/>
        </authorList>
    </citation>
    <scope>NUCLEOTIDE SEQUENCE [LARGE SCALE GENOMIC DNA]</scope>
    <source>
        <strain evidence="2 3">UMTAT08</strain>
    </source>
</reference>
<proteinExistence type="predicted"/>
<gene>
    <name evidence="2" type="ORF">OA50_02324</name>
</gene>
<dbReference type="PANTHER" id="PTHR13343">
    <property type="entry name" value="CREG1 PROTEIN"/>
    <property type="match status" value="1"/>
</dbReference>
<keyword evidence="3" id="KW-1185">Reference proteome</keyword>
<evidence type="ECO:0000313" key="2">
    <source>
        <dbReference type="EMBL" id="KHQ53297.1"/>
    </source>
</evidence>
<dbReference type="Gene3D" id="2.30.110.10">
    <property type="entry name" value="Electron Transport, Fmn-binding Protein, Chain A"/>
    <property type="match status" value="1"/>
</dbReference>
<dbReference type="PANTHER" id="PTHR13343:SF17">
    <property type="entry name" value="CELLULAR REPRESSOR OF E1A-STIMULATED GENES, ISOFORM A"/>
    <property type="match status" value="1"/>
</dbReference>